<keyword evidence="4 5" id="KW-0143">Chaperone</keyword>
<evidence type="ECO:0000256" key="1">
    <source>
        <dbReference type="ARBA" id="ARBA00008020"/>
    </source>
</evidence>
<dbReference type="InterPro" id="IPR002423">
    <property type="entry name" value="Cpn60/GroEL/TCP-1"/>
</dbReference>
<dbReference type="AlphaFoldDB" id="A0A8C5M7N9"/>
<accession>A0A8C5M7N9</accession>
<dbReference type="GO" id="GO:0140662">
    <property type="term" value="F:ATP-dependent protein folding chaperone"/>
    <property type="evidence" value="ECO:0007669"/>
    <property type="project" value="InterPro"/>
</dbReference>
<dbReference type="SUPFAM" id="SSF54849">
    <property type="entry name" value="GroEL-intermediate domain like"/>
    <property type="match status" value="1"/>
</dbReference>
<name>A0A8C5M7N9_9ANUR</name>
<reference evidence="6" key="2">
    <citation type="submission" date="2025-09" db="UniProtKB">
        <authorList>
            <consortium name="Ensembl"/>
        </authorList>
    </citation>
    <scope>IDENTIFICATION</scope>
</reference>
<evidence type="ECO:0008006" key="8">
    <source>
        <dbReference type="Google" id="ProtNLM"/>
    </source>
</evidence>
<evidence type="ECO:0000256" key="3">
    <source>
        <dbReference type="ARBA" id="ARBA00022840"/>
    </source>
</evidence>
<proteinExistence type="inferred from homology"/>
<keyword evidence="7" id="KW-1185">Reference proteome</keyword>
<reference evidence="6" key="1">
    <citation type="submission" date="2025-08" db="UniProtKB">
        <authorList>
            <consortium name="Ensembl"/>
        </authorList>
    </citation>
    <scope>IDENTIFICATION</scope>
</reference>
<comment type="similarity">
    <text evidence="1 5">Belongs to the TCP-1 chaperonin family.</text>
</comment>
<dbReference type="PANTHER" id="PTHR11353">
    <property type="entry name" value="CHAPERONIN"/>
    <property type="match status" value="1"/>
</dbReference>
<dbReference type="InterPro" id="IPR027410">
    <property type="entry name" value="TCP-1-like_intermed_sf"/>
</dbReference>
<dbReference type="Ensembl" id="ENSLLET00000009448.1">
    <property type="protein sequence ID" value="ENSLLEP00000009098.1"/>
    <property type="gene ID" value="ENSLLEG00000005075.1"/>
</dbReference>
<dbReference type="SUPFAM" id="SSF52029">
    <property type="entry name" value="GroEL apical domain-like"/>
    <property type="match status" value="1"/>
</dbReference>
<dbReference type="InterPro" id="IPR027409">
    <property type="entry name" value="GroEL-like_apical_dom_sf"/>
</dbReference>
<keyword evidence="2 5" id="KW-0547">Nucleotide-binding</keyword>
<keyword evidence="3 5" id="KW-0067">ATP-binding</keyword>
<dbReference type="Pfam" id="PF00118">
    <property type="entry name" value="Cpn60_TCP1"/>
    <property type="match status" value="1"/>
</dbReference>
<evidence type="ECO:0000256" key="5">
    <source>
        <dbReference type="RuleBase" id="RU004187"/>
    </source>
</evidence>
<dbReference type="Proteomes" id="UP000694569">
    <property type="component" value="Unplaced"/>
</dbReference>
<protein>
    <recommendedName>
        <fullName evidence="8">T-complex protein 1 subunit theta</fullName>
    </recommendedName>
</protein>
<evidence type="ECO:0000313" key="6">
    <source>
        <dbReference type="Ensembl" id="ENSLLEP00000009098.1"/>
    </source>
</evidence>
<dbReference type="InterPro" id="IPR017998">
    <property type="entry name" value="Chaperone_TCP-1"/>
</dbReference>
<evidence type="ECO:0000256" key="2">
    <source>
        <dbReference type="ARBA" id="ARBA00022741"/>
    </source>
</evidence>
<sequence>GARGAREERGERNRPECALSHSQAISLLARCLHSCYGPAGGRKLLVTRPGCTMVVGSARAFLPELQIEHPAGILAREACHTQEQECGDGTNGVLQLASAMMAEAETLLRRGMLAPDLCIGPWETWHHVDAANPDELSTTVCEDTGATAMLQYSLASTISDELISQLLNGSLKGLVDWACTLPKDGEPEAVEVLGFTGGTLEDTSIFKGAILQMEPLGTRMRVTDAQLALYVCPFGERRTRVAGTTLIEHAIEMEKLRAGIERVEEERVEALRCAGVTVLAVAGAVSELALHFCNRAEILVVKLERRSHARQLALASGAQALTTDRLSEHEELGQCHQVYPSEIGGLPVMAFESCTGPRKGLITVVVRGSTPELVNYAVESVKAALQLFKRLREDPRMVAGAGAVDIQLGIDLEKEGQKFPFLEKQGFLAFARALECLPHALADNWGLDVASVLRDLRARHRMGETNVGVEENGTNPTKALDSFMVKKKALELATDVAVTLIGCGQVVVAKKSGGPMFKKDNPNWDLESDFVD</sequence>
<dbReference type="SUPFAM" id="SSF48592">
    <property type="entry name" value="GroEL equatorial domain-like"/>
    <property type="match status" value="1"/>
</dbReference>
<dbReference type="Gene3D" id="3.50.7.10">
    <property type="entry name" value="GroEL"/>
    <property type="match status" value="1"/>
</dbReference>
<dbReference type="Gene3D" id="1.10.560.10">
    <property type="entry name" value="GroEL-like equatorial domain"/>
    <property type="match status" value="1"/>
</dbReference>
<dbReference type="GO" id="GO:0005524">
    <property type="term" value="F:ATP binding"/>
    <property type="evidence" value="ECO:0007669"/>
    <property type="project" value="UniProtKB-KW"/>
</dbReference>
<dbReference type="GeneTree" id="ENSGT00940000163221"/>
<evidence type="ECO:0000256" key="4">
    <source>
        <dbReference type="ARBA" id="ARBA00023186"/>
    </source>
</evidence>
<dbReference type="Gene3D" id="3.30.260.10">
    <property type="entry name" value="TCP-1-like chaperonin intermediate domain"/>
    <property type="match status" value="1"/>
</dbReference>
<evidence type="ECO:0000313" key="7">
    <source>
        <dbReference type="Proteomes" id="UP000694569"/>
    </source>
</evidence>
<dbReference type="PRINTS" id="PR00304">
    <property type="entry name" value="TCOMPLEXTCP1"/>
</dbReference>
<organism evidence="6 7">
    <name type="scientific">Leptobrachium leishanense</name>
    <name type="common">Leishan spiny toad</name>
    <dbReference type="NCBI Taxonomy" id="445787"/>
    <lineage>
        <taxon>Eukaryota</taxon>
        <taxon>Metazoa</taxon>
        <taxon>Chordata</taxon>
        <taxon>Craniata</taxon>
        <taxon>Vertebrata</taxon>
        <taxon>Euteleostomi</taxon>
        <taxon>Amphibia</taxon>
        <taxon>Batrachia</taxon>
        <taxon>Anura</taxon>
        <taxon>Pelobatoidea</taxon>
        <taxon>Megophryidae</taxon>
        <taxon>Leptobrachium</taxon>
    </lineage>
</organism>
<dbReference type="InterPro" id="IPR027413">
    <property type="entry name" value="GROEL-like_equatorial_sf"/>
</dbReference>